<dbReference type="InterPro" id="IPR007737">
    <property type="entry name" value="Mga_HTH"/>
</dbReference>
<evidence type="ECO:0000256" key="3">
    <source>
        <dbReference type="ARBA" id="ARBA00023159"/>
    </source>
</evidence>
<dbReference type="SUPFAM" id="SSF55804">
    <property type="entry name" value="Phoshotransferase/anion transport protein"/>
    <property type="match status" value="1"/>
</dbReference>
<keyword evidence="1" id="KW-0677">Repeat</keyword>
<evidence type="ECO:0000256" key="4">
    <source>
        <dbReference type="ARBA" id="ARBA00023163"/>
    </source>
</evidence>
<proteinExistence type="predicted"/>
<accession>A0A6N8U7K7</accession>
<dbReference type="Gene3D" id="3.40.930.10">
    <property type="entry name" value="Mannitol-specific EII, Chain A"/>
    <property type="match status" value="1"/>
</dbReference>
<evidence type="ECO:0000313" key="7">
    <source>
        <dbReference type="Proteomes" id="UP000434036"/>
    </source>
</evidence>
<dbReference type="EMBL" id="WUUQ01000001">
    <property type="protein sequence ID" value="MXQ72693.1"/>
    <property type="molecule type" value="Genomic_DNA"/>
</dbReference>
<reference evidence="6 7" key="2">
    <citation type="submission" date="2020-01" db="EMBL/GenBank/DDBJ databases">
        <title>Clostridiaceae sp. nov. isolated from the gut of human by culturomics.</title>
        <authorList>
            <person name="Chang Y."/>
        </authorList>
    </citation>
    <scope>NUCLEOTIDE SEQUENCE [LARGE SCALE GENOMIC DNA]</scope>
    <source>
        <strain evidence="6 7">DONG20-135</strain>
    </source>
</reference>
<dbReference type="InterPro" id="IPR050661">
    <property type="entry name" value="BglG_antiterminators"/>
</dbReference>
<dbReference type="InterPro" id="IPR013196">
    <property type="entry name" value="HTH_11"/>
</dbReference>
<evidence type="ECO:0000256" key="2">
    <source>
        <dbReference type="ARBA" id="ARBA00023015"/>
    </source>
</evidence>
<reference evidence="6 7" key="1">
    <citation type="submission" date="2019-12" db="EMBL/GenBank/DDBJ databases">
        <authorList>
            <person name="Yang R."/>
        </authorList>
    </citation>
    <scope>NUCLEOTIDE SEQUENCE [LARGE SCALE GENOMIC DNA]</scope>
    <source>
        <strain evidence="6 7">DONG20-135</strain>
    </source>
</reference>
<comment type="caution">
    <text evidence="6">The sequence shown here is derived from an EMBL/GenBank/DDBJ whole genome shotgun (WGS) entry which is preliminary data.</text>
</comment>
<evidence type="ECO:0000259" key="5">
    <source>
        <dbReference type="PROSITE" id="PS51372"/>
    </source>
</evidence>
<keyword evidence="7" id="KW-1185">Reference proteome</keyword>
<dbReference type="AlphaFoldDB" id="A0A6N8U7K7"/>
<dbReference type="PANTHER" id="PTHR30185:SF13">
    <property type="entry name" value="LICABCH OPERON REGULATOR-RELATED"/>
    <property type="match status" value="1"/>
</dbReference>
<organism evidence="6 7">
    <name type="scientific">Copranaerobaculum intestinale</name>
    <dbReference type="NCBI Taxonomy" id="2692629"/>
    <lineage>
        <taxon>Bacteria</taxon>
        <taxon>Bacillati</taxon>
        <taxon>Bacillota</taxon>
        <taxon>Erysipelotrichia</taxon>
        <taxon>Erysipelotrichales</taxon>
        <taxon>Erysipelotrichaceae</taxon>
        <taxon>Copranaerobaculum</taxon>
    </lineage>
</organism>
<dbReference type="Pfam" id="PF05043">
    <property type="entry name" value="Mga"/>
    <property type="match status" value="1"/>
</dbReference>
<dbReference type="PANTHER" id="PTHR30185">
    <property type="entry name" value="CRYPTIC BETA-GLUCOSIDE BGL OPERON ANTITERMINATOR"/>
    <property type="match status" value="1"/>
</dbReference>
<protein>
    <submittedName>
        <fullName evidence="6">PRD domain-containing protein</fullName>
    </submittedName>
</protein>
<dbReference type="InterPro" id="IPR011608">
    <property type="entry name" value="PRD"/>
</dbReference>
<keyword evidence="4" id="KW-0804">Transcription</keyword>
<feature type="domain" description="PRD" evidence="5">
    <location>
        <begin position="193"/>
        <end position="298"/>
    </location>
</feature>
<evidence type="ECO:0000313" key="6">
    <source>
        <dbReference type="EMBL" id="MXQ72693.1"/>
    </source>
</evidence>
<feature type="domain" description="PRD" evidence="5">
    <location>
        <begin position="301"/>
        <end position="408"/>
    </location>
</feature>
<dbReference type="Gene3D" id="1.10.1790.10">
    <property type="entry name" value="PRD domain"/>
    <property type="match status" value="2"/>
</dbReference>
<keyword evidence="2" id="KW-0805">Transcription regulation</keyword>
<dbReference type="InterPro" id="IPR016152">
    <property type="entry name" value="PTrfase/Anion_transptr"/>
</dbReference>
<dbReference type="Gene3D" id="1.10.10.10">
    <property type="entry name" value="Winged helix-like DNA-binding domain superfamily/Winged helix DNA-binding domain"/>
    <property type="match status" value="2"/>
</dbReference>
<keyword evidence="3" id="KW-0010">Activator</keyword>
<dbReference type="InterPro" id="IPR036388">
    <property type="entry name" value="WH-like_DNA-bd_sf"/>
</dbReference>
<evidence type="ECO:0000256" key="1">
    <source>
        <dbReference type="ARBA" id="ARBA00022737"/>
    </source>
</evidence>
<gene>
    <name evidence="6" type="ORF">GSF08_01875</name>
</gene>
<dbReference type="Pfam" id="PF00874">
    <property type="entry name" value="PRD"/>
    <property type="match status" value="2"/>
</dbReference>
<dbReference type="PROSITE" id="PS51372">
    <property type="entry name" value="PRD_2"/>
    <property type="match status" value="2"/>
</dbReference>
<dbReference type="Proteomes" id="UP000434036">
    <property type="component" value="Unassembled WGS sequence"/>
</dbReference>
<dbReference type="GO" id="GO:0006355">
    <property type="term" value="P:regulation of DNA-templated transcription"/>
    <property type="evidence" value="ECO:0007669"/>
    <property type="project" value="InterPro"/>
</dbReference>
<dbReference type="Gene3D" id="3.40.50.2300">
    <property type="match status" value="1"/>
</dbReference>
<dbReference type="SUPFAM" id="SSF63520">
    <property type="entry name" value="PTS-regulatory domain, PRD"/>
    <property type="match status" value="2"/>
</dbReference>
<dbReference type="Pfam" id="PF08279">
    <property type="entry name" value="HTH_11"/>
    <property type="match status" value="1"/>
</dbReference>
<dbReference type="RefSeq" id="WP_160624176.1">
    <property type="nucleotide sequence ID" value="NZ_WUUQ01000001.1"/>
</dbReference>
<name>A0A6N8U7K7_9FIRM</name>
<dbReference type="InterPro" id="IPR036634">
    <property type="entry name" value="PRD_sf"/>
</dbReference>
<sequence length="642" mass="75584">MLENLTPRQQLFLKYFITHPELNITSMELAQLAHVTTRTVKTDMKELYEIFEKHGAELYSKRGEGYQLFIKNQKLFSAIQDIYRTNEHSFTAIPRNHQERTNYIIRKMLTVDYPITINEFAEELYVSSNTIKNDMRVVRDILQNYHLQIDVSMNEGIVIKGEEMQKRRCVNDFFFQRSNTNFFVQDHALLSSEQNQKEVRFIREALLHVLNQHAIRFSDLSIQNMVVHIIIMIRRCSFYQYVTLPEAVITEFLESTSYKAACDLKKMIDEQFEIILPKAELVYLAMHFQSKAILMDNPSQLEQGDIEELLYNIYKRINQRFHLSFFLDQELTSFLKLHIPPMVKRLKTGLFMRNPLLYETLRRYPYAVSVGLEAVDEIEKCFQVTMDENEFAYLVLYFNLAISKKRKRNKKRIILICGHGRPEMILTLNQLNEKFGTEIAEIKTIDVFELETFTFQKNDILVTTIPIPVELEIPVIYVQEHISDYFSEISDILDRPGELHQDLTMYLPERLFVKQLDVTGKQACLLSLEAVLASEIGEREAKKFMAGCRFDLAEIGNDIILLHSLYDVKDPFVAYVRAAAPIAWNRQYIKTIIITSLNHIRDRETTEYLFEMISRWCEDKEYVQKIYANPNYQNLIESLKSV</sequence>